<feature type="compositionally biased region" description="Polar residues" evidence="2">
    <location>
        <begin position="602"/>
        <end position="621"/>
    </location>
</feature>
<feature type="non-terminal residue" evidence="3">
    <location>
        <position position="844"/>
    </location>
</feature>
<feature type="region of interest" description="Disordered" evidence="2">
    <location>
        <begin position="780"/>
        <end position="801"/>
    </location>
</feature>
<evidence type="ECO:0000313" key="4">
    <source>
        <dbReference type="Proteomes" id="UP000037069"/>
    </source>
</evidence>
<dbReference type="Proteomes" id="UP000037069">
    <property type="component" value="Unassembled WGS sequence"/>
</dbReference>
<dbReference type="AlphaFoldDB" id="A0A0L0BRV6"/>
<feature type="region of interest" description="Disordered" evidence="2">
    <location>
        <begin position="528"/>
        <end position="563"/>
    </location>
</feature>
<evidence type="ECO:0000313" key="3">
    <source>
        <dbReference type="EMBL" id="KNC22810.1"/>
    </source>
</evidence>
<name>A0A0L0BRV6_LUCCU</name>
<dbReference type="EMBL" id="JRES01001454">
    <property type="protein sequence ID" value="KNC22810.1"/>
    <property type="molecule type" value="Genomic_DNA"/>
</dbReference>
<organism evidence="3 4">
    <name type="scientific">Lucilia cuprina</name>
    <name type="common">Green bottle fly</name>
    <name type="synonym">Australian sheep blowfly</name>
    <dbReference type="NCBI Taxonomy" id="7375"/>
    <lineage>
        <taxon>Eukaryota</taxon>
        <taxon>Metazoa</taxon>
        <taxon>Ecdysozoa</taxon>
        <taxon>Arthropoda</taxon>
        <taxon>Hexapoda</taxon>
        <taxon>Insecta</taxon>
        <taxon>Pterygota</taxon>
        <taxon>Neoptera</taxon>
        <taxon>Endopterygota</taxon>
        <taxon>Diptera</taxon>
        <taxon>Brachycera</taxon>
        <taxon>Muscomorpha</taxon>
        <taxon>Oestroidea</taxon>
        <taxon>Calliphoridae</taxon>
        <taxon>Luciliinae</taxon>
        <taxon>Lucilia</taxon>
    </lineage>
</organism>
<feature type="coiled-coil region" evidence="1">
    <location>
        <begin position="344"/>
        <end position="371"/>
    </location>
</feature>
<keyword evidence="1" id="KW-0175">Coiled coil</keyword>
<proteinExistence type="predicted"/>
<feature type="compositionally biased region" description="Acidic residues" evidence="2">
    <location>
        <begin position="783"/>
        <end position="801"/>
    </location>
</feature>
<feature type="non-terminal residue" evidence="3">
    <location>
        <position position="1"/>
    </location>
</feature>
<feature type="region of interest" description="Disordered" evidence="2">
    <location>
        <begin position="602"/>
        <end position="622"/>
    </location>
</feature>
<sequence>GEFDDSLLDDETRAKRQAQFFELLHQAIEKYANCANEHLAPLRALANYKQYETFVYPDGYSQSSQPIVGATNNRNKPKVKCTKVNLCSIEQPQVPTKAKYNSRNPTLLSKSQDSKSPVTQANRRYFPYNPNVRLPSYGSNRSRNMPSAYSPRYGNAPISRNFTYFPFNRTLFNQLFNGSSLANRKGIVITPTQNSKVEAIYIKPTAENKSCSCTKSTTEKPPTTIDISINRENKQETERSSTTTTTEVGPILGSIQDHSTQTIKPKSCGCSKKTTPTPQTQPILTPTSTELDPLLGKSNDKASSSKHIKNFFSTKISTDNLAHLGTKDPYSNQNLNLLFLQLDIMAHNESREDLKQILQKLNALKSALNIKETTDDKTELTKTWTSSTMAPITAISSTTLKSTTTKVSESPLVGAKEPELIATTVKVQDSSIVIKTKPELLSTTVQQTFLLTTEDPNIFSTTIKILESTQTSTEKEPEVVTKTPEVLSKIENQNNVKTLKETTNVQLNKPINLNNANNKQTETILKTQNSKIEPNKNSINNTPSTHSTHIAQKSENNSSQKLNLNDDGDITAVTSSPALKLNITNSKDLARITNEMHTIVSSMSNKTSQGNSPEQLQQQHNKSGDVMIIKKTITNKKTFSTNNANITIPHVVPNTLKHTNNGSFSNSTITISISSNGSFKKIQVEQQKPSDKNLEINEKENMNMGNSKIQAIDMKATDSRYVKYVQNPQRKDSYTEPILSEIYPVKSKSKTKPPLSLYWHKIEEKPLKAKKVPNKVFQIFQSDDYDDNEDEDEHNDSEAEENLSILLKECDDFDDITDYEESDSEENDHKTRFRDLCRHITYLT</sequence>
<feature type="compositionally biased region" description="Low complexity" evidence="2">
    <location>
        <begin position="274"/>
        <end position="289"/>
    </location>
</feature>
<evidence type="ECO:0000256" key="2">
    <source>
        <dbReference type="SAM" id="MobiDB-lite"/>
    </source>
</evidence>
<evidence type="ECO:0000256" key="1">
    <source>
        <dbReference type="SAM" id="Coils"/>
    </source>
</evidence>
<reference evidence="3 4" key="1">
    <citation type="journal article" date="2015" name="Nat. Commun.">
        <title>Lucilia cuprina genome unlocks parasitic fly biology to underpin future interventions.</title>
        <authorList>
            <person name="Anstead C.A."/>
            <person name="Korhonen P.K."/>
            <person name="Young N.D."/>
            <person name="Hall R.S."/>
            <person name="Jex A.R."/>
            <person name="Murali S.C."/>
            <person name="Hughes D.S."/>
            <person name="Lee S.F."/>
            <person name="Perry T."/>
            <person name="Stroehlein A.J."/>
            <person name="Ansell B.R."/>
            <person name="Breugelmans B."/>
            <person name="Hofmann A."/>
            <person name="Qu J."/>
            <person name="Dugan S."/>
            <person name="Lee S.L."/>
            <person name="Chao H."/>
            <person name="Dinh H."/>
            <person name="Han Y."/>
            <person name="Doddapaneni H.V."/>
            <person name="Worley K.C."/>
            <person name="Muzny D.M."/>
            <person name="Ioannidis P."/>
            <person name="Waterhouse R.M."/>
            <person name="Zdobnov E.M."/>
            <person name="James P.J."/>
            <person name="Bagnall N.H."/>
            <person name="Kotze A.C."/>
            <person name="Gibbs R.A."/>
            <person name="Richards S."/>
            <person name="Batterham P."/>
            <person name="Gasser R.B."/>
        </authorList>
    </citation>
    <scope>NUCLEOTIDE SEQUENCE [LARGE SCALE GENOMIC DNA]</scope>
    <source>
        <strain evidence="3 4">LS</strain>
        <tissue evidence="3">Full body</tissue>
    </source>
</reference>
<accession>A0A0L0BRV6</accession>
<comment type="caution">
    <text evidence="3">The sequence shown here is derived from an EMBL/GenBank/DDBJ whole genome shotgun (WGS) entry which is preliminary data.</text>
</comment>
<feature type="region of interest" description="Disordered" evidence="2">
    <location>
        <begin position="98"/>
        <end position="121"/>
    </location>
</feature>
<protein>
    <submittedName>
        <fullName evidence="3">Uncharacterized protein</fullName>
    </submittedName>
</protein>
<feature type="region of interest" description="Disordered" evidence="2">
    <location>
        <begin position="262"/>
        <end position="302"/>
    </location>
</feature>
<gene>
    <name evidence="3" type="ORF">FF38_08035</name>
</gene>
<keyword evidence="4" id="KW-1185">Reference proteome</keyword>